<dbReference type="EMBL" id="JAIRBC010000029">
    <property type="protein sequence ID" value="MCG2462346.1"/>
    <property type="molecule type" value="Genomic_DNA"/>
</dbReference>
<organism evidence="1 2">
    <name type="scientific">Cerina litoralis</name>
    <dbReference type="NCBI Taxonomy" id="2874477"/>
    <lineage>
        <taxon>Bacteria</taxon>
        <taxon>Pseudomonadati</taxon>
        <taxon>Bacteroidota</taxon>
        <taxon>Flavobacteriia</taxon>
        <taxon>Flavobacteriales</taxon>
        <taxon>Flavobacteriaceae</taxon>
        <taxon>Cerina</taxon>
    </lineage>
</organism>
<accession>A0AAE3JQP4</accession>
<proteinExistence type="predicted"/>
<dbReference type="Proteomes" id="UP001200642">
    <property type="component" value="Unassembled WGS sequence"/>
</dbReference>
<keyword evidence="2" id="KW-1185">Reference proteome</keyword>
<sequence>MKAYLILFVAFIMLAKPLLPLVNYAMNYDYIVEQFCENKDRPQMHCDGKCYLAKQLAKESDQNDKNPLGQNTSKIEIGQIVFFQTLTHFDFGFAAYSAKPNKLDHVRVLVPVLFTSDISQPPELG</sequence>
<name>A0AAE3JQP4_9FLAO</name>
<dbReference type="AlphaFoldDB" id="A0AAE3JQP4"/>
<protein>
    <submittedName>
        <fullName evidence="1">Uncharacterized protein</fullName>
    </submittedName>
</protein>
<gene>
    <name evidence="1" type="ORF">K8352_16415</name>
</gene>
<reference evidence="1" key="1">
    <citation type="submission" date="2023-02" db="EMBL/GenBank/DDBJ databases">
        <title>Genome of Flavobacteriaceae gen. nov. sp. strain F89.</title>
        <authorList>
            <person name="Wang Y."/>
        </authorList>
    </citation>
    <scope>NUCLEOTIDE SEQUENCE</scope>
    <source>
        <strain evidence="1">F89</strain>
    </source>
</reference>
<dbReference type="RefSeq" id="WP_317903487.1">
    <property type="nucleotide sequence ID" value="NZ_JAIRBC010000029.1"/>
</dbReference>
<comment type="caution">
    <text evidence="1">The sequence shown here is derived from an EMBL/GenBank/DDBJ whole genome shotgun (WGS) entry which is preliminary data.</text>
</comment>
<evidence type="ECO:0000313" key="2">
    <source>
        <dbReference type="Proteomes" id="UP001200642"/>
    </source>
</evidence>
<evidence type="ECO:0000313" key="1">
    <source>
        <dbReference type="EMBL" id="MCG2462346.1"/>
    </source>
</evidence>